<evidence type="ECO:0000256" key="6">
    <source>
        <dbReference type="ARBA" id="ARBA00022670"/>
    </source>
</evidence>
<proteinExistence type="inferred from homology"/>
<dbReference type="PRINTS" id="PR00706">
    <property type="entry name" value="PYROGLUPTASE"/>
</dbReference>
<dbReference type="SUPFAM" id="SSF53182">
    <property type="entry name" value="Pyrrolidone carboxyl peptidase (pyroglutamate aminopeptidase)"/>
    <property type="match status" value="1"/>
</dbReference>
<evidence type="ECO:0000256" key="7">
    <source>
        <dbReference type="ARBA" id="ARBA00022801"/>
    </source>
</evidence>
<comment type="catalytic activity">
    <reaction evidence="1 9 10">
        <text>Release of an N-terminal pyroglutamyl group from a polypeptide, the second amino acid generally not being Pro.</text>
        <dbReference type="EC" id="3.4.19.3"/>
    </reaction>
</comment>
<evidence type="ECO:0000256" key="4">
    <source>
        <dbReference type="ARBA" id="ARBA00006641"/>
    </source>
</evidence>
<dbReference type="InterPro" id="IPR016125">
    <property type="entry name" value="Peptidase_C15-like"/>
</dbReference>
<evidence type="ECO:0000256" key="5">
    <source>
        <dbReference type="ARBA" id="ARBA00022490"/>
    </source>
</evidence>
<dbReference type="NCBIfam" id="TIGR00504">
    <property type="entry name" value="pyro_pdase"/>
    <property type="match status" value="1"/>
</dbReference>
<dbReference type="PANTHER" id="PTHR23402:SF1">
    <property type="entry name" value="PYROGLUTAMYL-PEPTIDASE I"/>
    <property type="match status" value="1"/>
</dbReference>
<dbReference type="EC" id="3.4.19.3" evidence="9"/>
<dbReference type="FunFam" id="3.40.630.20:FF:000001">
    <property type="entry name" value="Pyrrolidone-carboxylate peptidase"/>
    <property type="match status" value="1"/>
</dbReference>
<evidence type="ECO:0000313" key="13">
    <source>
        <dbReference type="Proteomes" id="UP000190667"/>
    </source>
</evidence>
<comment type="function">
    <text evidence="2 9">Removes 5-oxoproline from various penultimate amino acid residues except L-proline.</text>
</comment>
<accession>A0A1S8YJ60</accession>
<evidence type="ECO:0000313" key="12">
    <source>
        <dbReference type="EMBL" id="OON38928.1"/>
    </source>
</evidence>
<keyword evidence="7 9" id="KW-0378">Hydrolase</keyword>
<dbReference type="InterPro" id="IPR033694">
    <property type="entry name" value="PGPEP1_Cys_AS"/>
</dbReference>
<keyword evidence="5 9" id="KW-0963">Cytoplasm</keyword>
<evidence type="ECO:0000256" key="10">
    <source>
        <dbReference type="PROSITE-ProRule" id="PRU10076"/>
    </source>
</evidence>
<evidence type="ECO:0000256" key="11">
    <source>
        <dbReference type="PROSITE-ProRule" id="PRU10077"/>
    </source>
</evidence>
<keyword evidence="6 9" id="KW-0645">Protease</keyword>
<feature type="active site" evidence="9 10">
    <location>
        <position position="80"/>
    </location>
</feature>
<dbReference type="Proteomes" id="UP000190667">
    <property type="component" value="Unassembled WGS sequence"/>
</dbReference>
<dbReference type="CDD" id="cd00501">
    <property type="entry name" value="Peptidase_C15"/>
    <property type="match status" value="1"/>
</dbReference>
<dbReference type="PROSITE" id="PS01334">
    <property type="entry name" value="PYRASE_CYS"/>
    <property type="match status" value="1"/>
</dbReference>
<dbReference type="OrthoDB" id="9779738at2"/>
<dbReference type="PROSITE" id="PS01333">
    <property type="entry name" value="PYRASE_GLU"/>
    <property type="match status" value="1"/>
</dbReference>
<dbReference type="PANTHER" id="PTHR23402">
    <property type="entry name" value="PROTEASE FAMILY C15 PYROGLUTAMYL-PEPTIDASE I-RELATED"/>
    <property type="match status" value="1"/>
</dbReference>
<dbReference type="InterPro" id="IPR029762">
    <property type="entry name" value="PGP-I_bact-type"/>
</dbReference>
<dbReference type="AlphaFoldDB" id="A0A1S8YJ60"/>
<evidence type="ECO:0000256" key="3">
    <source>
        <dbReference type="ARBA" id="ARBA00004496"/>
    </source>
</evidence>
<feature type="active site" evidence="9">
    <location>
        <position position="167"/>
    </location>
</feature>
<dbReference type="GO" id="GO:0016920">
    <property type="term" value="F:pyroglutamyl-peptidase activity"/>
    <property type="evidence" value="ECO:0007669"/>
    <property type="project" value="UniProtKB-UniRule"/>
</dbReference>
<dbReference type="Pfam" id="PF01470">
    <property type="entry name" value="Peptidase_C15"/>
    <property type="match status" value="1"/>
</dbReference>
<name>A0A1S8YJ60_9GAMM</name>
<dbReference type="EMBL" id="MRUL01000012">
    <property type="protein sequence ID" value="OON38928.1"/>
    <property type="molecule type" value="Genomic_DNA"/>
</dbReference>
<organism evidence="12 13">
    <name type="scientific">Izhakiella australiensis</name>
    <dbReference type="NCBI Taxonomy" id="1926881"/>
    <lineage>
        <taxon>Bacteria</taxon>
        <taxon>Pseudomonadati</taxon>
        <taxon>Pseudomonadota</taxon>
        <taxon>Gammaproteobacteria</taxon>
        <taxon>Enterobacterales</taxon>
        <taxon>Erwiniaceae</taxon>
        <taxon>Izhakiella</taxon>
    </lineage>
</organism>
<dbReference type="InterPro" id="IPR036440">
    <property type="entry name" value="Peptidase_C15-like_sf"/>
</dbReference>
<dbReference type="InterPro" id="IPR033693">
    <property type="entry name" value="PGPEP1_Glu_AS"/>
</dbReference>
<dbReference type="GO" id="GO:0005829">
    <property type="term" value="C:cytosol"/>
    <property type="evidence" value="ECO:0007669"/>
    <property type="project" value="InterPro"/>
</dbReference>
<dbReference type="GO" id="GO:0006508">
    <property type="term" value="P:proteolysis"/>
    <property type="evidence" value="ECO:0007669"/>
    <property type="project" value="UniProtKB-KW"/>
</dbReference>
<dbReference type="STRING" id="1926881.BTJ39_16340"/>
<evidence type="ECO:0000256" key="9">
    <source>
        <dbReference type="HAMAP-Rule" id="MF_00417"/>
    </source>
</evidence>
<comment type="subcellular location">
    <subcellularLocation>
        <location evidence="3 9">Cytoplasm</location>
    </subcellularLocation>
</comment>
<comment type="caution">
    <text evidence="12">The sequence shown here is derived from an EMBL/GenBank/DDBJ whole genome shotgun (WGS) entry which is preliminary data.</text>
</comment>
<dbReference type="Gene3D" id="3.40.630.20">
    <property type="entry name" value="Peptidase C15, pyroglutamyl peptidase I-like"/>
    <property type="match status" value="1"/>
</dbReference>
<dbReference type="RefSeq" id="WP_078003759.1">
    <property type="nucleotide sequence ID" value="NZ_MRUL01000012.1"/>
</dbReference>
<dbReference type="NCBIfam" id="NF009676">
    <property type="entry name" value="PRK13197.1"/>
    <property type="match status" value="1"/>
</dbReference>
<keyword evidence="13" id="KW-1185">Reference proteome</keyword>
<reference evidence="12 13" key="1">
    <citation type="submission" date="2016-12" db="EMBL/GenBank/DDBJ databases">
        <title>Izhakiella australiana sp. nov. of genus Izhakiella isolated from Australian desert.</title>
        <authorList>
            <person name="Ji M."/>
        </authorList>
    </citation>
    <scope>NUCLEOTIDE SEQUENCE [LARGE SCALE GENOMIC DNA]</scope>
    <source>
        <strain evidence="12 13">D4N98</strain>
    </source>
</reference>
<dbReference type="InterPro" id="IPR000816">
    <property type="entry name" value="Peptidase_C15"/>
</dbReference>
<feature type="active site" evidence="9 11">
    <location>
        <position position="143"/>
    </location>
</feature>
<evidence type="ECO:0000256" key="8">
    <source>
        <dbReference type="ARBA" id="ARBA00022807"/>
    </source>
</evidence>
<keyword evidence="8 9" id="KW-0788">Thiol protease</keyword>
<protein>
    <recommendedName>
        <fullName evidence="9">Pyrrolidone-carboxylate peptidase</fullName>
        <ecNumber evidence="9">3.4.19.3</ecNumber>
    </recommendedName>
    <alternativeName>
        <fullName evidence="9">5-oxoprolyl-peptidase</fullName>
    </alternativeName>
    <alternativeName>
        <fullName evidence="9">Pyroglutamyl-peptidase I</fullName>
        <shortName evidence="9">PGP-I</shortName>
        <shortName evidence="9">Pyrase</shortName>
    </alternativeName>
</protein>
<evidence type="ECO:0000256" key="2">
    <source>
        <dbReference type="ARBA" id="ARBA00002280"/>
    </source>
</evidence>
<dbReference type="PIRSF" id="PIRSF015592">
    <property type="entry name" value="Prld-crbxl_pptds"/>
    <property type="match status" value="1"/>
</dbReference>
<sequence>MKTILITAFEPFDGETLNPSWEAVRQLDRRELVGATVIARQLPCAFGQSLTVLQQTIESVQPVMVLAVGQAGGRAEVSVERIGINVDDARIADNCGQQPIDRPIAAEGPAAYFATLPIKAMVAAIREAGIPAAVSQTAGTYVCNHVMYGLLHYLHQHRPQVRGGFIHIPYLPEQAVAHPGQASMSADSVIRALEAALTAALSVEEDIRQTGGATH</sequence>
<dbReference type="HAMAP" id="MF_00417">
    <property type="entry name" value="Pyrrolid_peptidase"/>
    <property type="match status" value="1"/>
</dbReference>
<comment type="similarity">
    <text evidence="4 9">Belongs to the peptidase C15 family.</text>
</comment>
<comment type="subunit">
    <text evidence="9">Homotetramer.</text>
</comment>
<evidence type="ECO:0000256" key="1">
    <source>
        <dbReference type="ARBA" id="ARBA00001770"/>
    </source>
</evidence>
<gene>
    <name evidence="9" type="primary">pcp</name>
    <name evidence="12" type="ORF">BTJ39_16340</name>
</gene>